<dbReference type="STRING" id="411483.FAEPRAA2165_00045"/>
<proteinExistence type="predicted"/>
<feature type="region of interest" description="Disordered" evidence="1">
    <location>
        <begin position="1"/>
        <end position="21"/>
    </location>
</feature>
<comment type="caution">
    <text evidence="2">The sequence shown here is derived from an EMBL/GenBank/DDBJ whole genome shotgun (WGS) entry which is preliminary data.</text>
</comment>
<organism evidence="2 3">
    <name type="scientific">Faecalibacterium duncaniae (strain DSM 17677 / JCM 31915 / A2-165)</name>
    <name type="common">Faecalibacterium prausnitzii</name>
    <dbReference type="NCBI Taxonomy" id="411483"/>
    <lineage>
        <taxon>Bacteria</taxon>
        <taxon>Bacillati</taxon>
        <taxon>Bacillota</taxon>
        <taxon>Clostridia</taxon>
        <taxon>Eubacteriales</taxon>
        <taxon>Oscillospiraceae</taxon>
        <taxon>Faecalibacterium</taxon>
    </lineage>
</organism>
<gene>
    <name evidence="2" type="ORF">FAEPRAA2165_00045</name>
</gene>
<sequence length="68" mass="7944">MYYRTIAPAPQAPSSTKKRPRILHQKYPGALGHNRQEMPPPQHSGFSFFFQIFLKKGERISRGVYLRK</sequence>
<dbReference type="EMBL" id="ACOP02000003">
    <property type="protein sequence ID" value="EEU98117.1"/>
    <property type="molecule type" value="Genomic_DNA"/>
</dbReference>
<dbReference type="HOGENOM" id="CLU_2787707_0_0_9"/>
<protein>
    <submittedName>
        <fullName evidence="2">Uncharacterized protein</fullName>
    </submittedName>
</protein>
<keyword evidence="3" id="KW-1185">Reference proteome</keyword>
<evidence type="ECO:0000313" key="3">
    <source>
        <dbReference type="Proteomes" id="UP000004619"/>
    </source>
</evidence>
<evidence type="ECO:0000256" key="1">
    <source>
        <dbReference type="SAM" id="MobiDB-lite"/>
    </source>
</evidence>
<evidence type="ECO:0000313" key="2">
    <source>
        <dbReference type="EMBL" id="EEU98117.1"/>
    </source>
</evidence>
<reference evidence="2" key="1">
    <citation type="submission" date="2009-08" db="EMBL/GenBank/DDBJ databases">
        <authorList>
            <person name="Weinstock G."/>
            <person name="Sodergren E."/>
            <person name="Clifton S."/>
            <person name="Fulton L."/>
            <person name="Fulton B."/>
            <person name="Courtney L."/>
            <person name="Fronick C."/>
            <person name="Harrison M."/>
            <person name="Strong C."/>
            <person name="Farmer C."/>
            <person name="Delahaunty K."/>
            <person name="Markovic C."/>
            <person name="Hall O."/>
            <person name="Minx P."/>
            <person name="Tomlinson C."/>
            <person name="Mitreva M."/>
            <person name="Nelson J."/>
            <person name="Hou S."/>
            <person name="Wollam A."/>
            <person name="Pepin K.H."/>
            <person name="Johnson M."/>
            <person name="Bhonagiri V."/>
            <person name="Nash W.E."/>
            <person name="Warren W."/>
            <person name="Chinwalla A."/>
            <person name="Mardis E.R."/>
            <person name="Wilson R.K."/>
        </authorList>
    </citation>
    <scope>NUCLEOTIDE SEQUENCE [LARGE SCALE GENOMIC DNA]</scope>
    <source>
        <strain evidence="2">A2-165</strain>
    </source>
</reference>
<dbReference type="Proteomes" id="UP000004619">
    <property type="component" value="Unassembled WGS sequence"/>
</dbReference>
<dbReference type="PATRIC" id="fig|411483.3.peg.60"/>
<dbReference type="AlphaFoldDB" id="C7H1A7"/>
<accession>C7H1A7</accession>
<name>C7H1A7_FAED2</name>